<evidence type="ECO:0000313" key="8">
    <source>
        <dbReference type="Proteomes" id="UP000823632"/>
    </source>
</evidence>
<comment type="catalytic activity">
    <reaction evidence="1 6">
        <text>an N-acyl-D-glucosamine 6-phosphate = an N-acyl-D-mannosamine 6-phosphate</text>
        <dbReference type="Rhea" id="RHEA:23932"/>
        <dbReference type="ChEBI" id="CHEBI:57599"/>
        <dbReference type="ChEBI" id="CHEBI:57666"/>
        <dbReference type="EC" id="5.1.3.9"/>
    </reaction>
</comment>
<evidence type="ECO:0000256" key="4">
    <source>
        <dbReference type="ARBA" id="ARBA00023235"/>
    </source>
</evidence>
<dbReference type="Proteomes" id="UP000823632">
    <property type="component" value="Unassembled WGS sequence"/>
</dbReference>
<keyword evidence="5 6" id="KW-0119">Carbohydrate metabolism</keyword>
<dbReference type="Pfam" id="PF04131">
    <property type="entry name" value="NanE"/>
    <property type="match status" value="1"/>
</dbReference>
<keyword evidence="4 6" id="KW-0413">Isomerase</keyword>
<gene>
    <name evidence="6" type="primary">nanE</name>
    <name evidence="7" type="ORF">IAC76_00790</name>
</gene>
<proteinExistence type="inferred from homology"/>
<dbReference type="NCBIfam" id="NF002231">
    <property type="entry name" value="PRK01130.1"/>
    <property type="match status" value="1"/>
</dbReference>
<evidence type="ECO:0000256" key="2">
    <source>
        <dbReference type="ARBA" id="ARBA00002147"/>
    </source>
</evidence>
<organism evidence="7 8">
    <name type="scientific">Candidatus Scatousia excrementipullorum</name>
    <dbReference type="NCBI Taxonomy" id="2840936"/>
    <lineage>
        <taxon>Bacteria</taxon>
        <taxon>Candidatus Scatousia</taxon>
    </lineage>
</organism>
<dbReference type="HAMAP" id="MF_01235">
    <property type="entry name" value="ManNAc6P_epimer"/>
    <property type="match status" value="1"/>
</dbReference>
<dbReference type="Gene3D" id="3.20.20.70">
    <property type="entry name" value="Aldolase class I"/>
    <property type="match status" value="1"/>
</dbReference>
<dbReference type="AlphaFoldDB" id="A0A9D9DRI7"/>
<reference evidence="7" key="2">
    <citation type="journal article" date="2021" name="PeerJ">
        <title>Extensive microbial diversity within the chicken gut microbiome revealed by metagenomics and culture.</title>
        <authorList>
            <person name="Gilroy R."/>
            <person name="Ravi A."/>
            <person name="Getino M."/>
            <person name="Pursley I."/>
            <person name="Horton D.L."/>
            <person name="Alikhan N.F."/>
            <person name="Baker D."/>
            <person name="Gharbi K."/>
            <person name="Hall N."/>
            <person name="Watson M."/>
            <person name="Adriaenssens E.M."/>
            <person name="Foster-Nyarko E."/>
            <person name="Jarju S."/>
            <person name="Secka A."/>
            <person name="Antonio M."/>
            <person name="Oren A."/>
            <person name="Chaudhuri R.R."/>
            <person name="La Ragione R."/>
            <person name="Hildebrand F."/>
            <person name="Pallen M.J."/>
        </authorList>
    </citation>
    <scope>NUCLEOTIDE SEQUENCE</scope>
    <source>
        <strain evidence="7">10192</strain>
    </source>
</reference>
<evidence type="ECO:0000256" key="1">
    <source>
        <dbReference type="ARBA" id="ARBA00000056"/>
    </source>
</evidence>
<comment type="similarity">
    <text evidence="6">Belongs to the NanE family.</text>
</comment>
<dbReference type="GO" id="GO:0019262">
    <property type="term" value="P:N-acetylneuraminate catabolic process"/>
    <property type="evidence" value="ECO:0007669"/>
    <property type="project" value="UniProtKB-UniRule"/>
</dbReference>
<dbReference type="GO" id="GO:0047465">
    <property type="term" value="F:N-acylglucosamine-6-phosphate 2-epimerase activity"/>
    <property type="evidence" value="ECO:0007669"/>
    <property type="project" value="UniProtKB-EC"/>
</dbReference>
<dbReference type="GO" id="GO:0005829">
    <property type="term" value="C:cytosol"/>
    <property type="evidence" value="ECO:0007669"/>
    <property type="project" value="TreeGrafter"/>
</dbReference>
<reference evidence="7" key="1">
    <citation type="submission" date="2020-10" db="EMBL/GenBank/DDBJ databases">
        <authorList>
            <person name="Gilroy R."/>
        </authorList>
    </citation>
    <scope>NUCLEOTIDE SEQUENCE</scope>
    <source>
        <strain evidence="7">10192</strain>
    </source>
</reference>
<evidence type="ECO:0000256" key="5">
    <source>
        <dbReference type="ARBA" id="ARBA00023277"/>
    </source>
</evidence>
<dbReference type="PANTHER" id="PTHR36204:SF1">
    <property type="entry name" value="N-ACETYLMANNOSAMINE-6-PHOSPHATE 2-EPIMERASE-RELATED"/>
    <property type="match status" value="1"/>
</dbReference>
<protein>
    <recommendedName>
        <fullName evidence="6">Putative N-acetylmannosamine-6-phosphate 2-epimerase</fullName>
        <ecNumber evidence="6">5.1.3.9</ecNumber>
    </recommendedName>
    <alternativeName>
        <fullName evidence="6">ManNAc-6-P epimerase</fullName>
    </alternativeName>
</protein>
<dbReference type="EMBL" id="JADIND010000015">
    <property type="protein sequence ID" value="MBO8429899.1"/>
    <property type="molecule type" value="Genomic_DNA"/>
</dbReference>
<comment type="caution">
    <text evidence="7">The sequence shown here is derived from an EMBL/GenBank/DDBJ whole genome shotgun (WGS) entry which is preliminary data.</text>
</comment>
<comment type="pathway">
    <text evidence="3 6">Amino-sugar metabolism; N-acetylneuraminate degradation; D-fructose 6-phosphate from N-acetylneuraminate: step 3/5.</text>
</comment>
<sequence>MAMDMINRLRNKVVVSVQAMPSEPLYLEKCMVAMMKSVVKGGAGGLRVAGTRDVKNAKFLFDVPVIGITKPDVIPPNWKEIVYITPTLKEVIALVEAGADIIAFDGTQRPRPNGCKLEEIIKYIKINKRIAMADVSTLEEGLRCVELGAHIISTTLSGYTTHSTASEDGPDFELLEQLTKRTKTPIVLEGRIWEPWQVDKAFELGAHCVVIGSAITRPQLITKRFVQRKG</sequence>
<dbReference type="InterPro" id="IPR011060">
    <property type="entry name" value="RibuloseP-bd_barrel"/>
</dbReference>
<evidence type="ECO:0000313" key="7">
    <source>
        <dbReference type="EMBL" id="MBO8429899.1"/>
    </source>
</evidence>
<dbReference type="CDD" id="cd04729">
    <property type="entry name" value="NanE"/>
    <property type="match status" value="1"/>
</dbReference>
<dbReference type="PANTHER" id="PTHR36204">
    <property type="entry name" value="N-ACETYLMANNOSAMINE-6-PHOSPHATE 2-EPIMERASE-RELATED"/>
    <property type="match status" value="1"/>
</dbReference>
<accession>A0A9D9DRI7</accession>
<dbReference type="GO" id="GO:0006053">
    <property type="term" value="P:N-acetylmannosamine catabolic process"/>
    <property type="evidence" value="ECO:0007669"/>
    <property type="project" value="TreeGrafter"/>
</dbReference>
<dbReference type="GO" id="GO:0005975">
    <property type="term" value="P:carbohydrate metabolic process"/>
    <property type="evidence" value="ECO:0007669"/>
    <property type="project" value="UniProtKB-UniRule"/>
</dbReference>
<evidence type="ECO:0000256" key="6">
    <source>
        <dbReference type="HAMAP-Rule" id="MF_01235"/>
    </source>
</evidence>
<dbReference type="InterPro" id="IPR007260">
    <property type="entry name" value="NanE"/>
</dbReference>
<comment type="function">
    <text evidence="2 6">Converts N-acetylmannosamine-6-phosphate (ManNAc-6-P) to N-acetylglucosamine-6-phosphate (GlcNAc-6-P).</text>
</comment>
<dbReference type="SUPFAM" id="SSF51366">
    <property type="entry name" value="Ribulose-phoshate binding barrel"/>
    <property type="match status" value="1"/>
</dbReference>
<name>A0A9D9DRI7_9BACT</name>
<dbReference type="InterPro" id="IPR013785">
    <property type="entry name" value="Aldolase_TIM"/>
</dbReference>
<dbReference type="EC" id="5.1.3.9" evidence="6"/>
<evidence type="ECO:0000256" key="3">
    <source>
        <dbReference type="ARBA" id="ARBA00005081"/>
    </source>
</evidence>